<dbReference type="Gene3D" id="2.170.300.10">
    <property type="entry name" value="Tie2 ligand-binding domain superfamily"/>
    <property type="match status" value="4"/>
</dbReference>
<keyword evidence="3" id="KW-0677">Repeat</keyword>
<feature type="compositionally biased region" description="Polar residues" evidence="6">
    <location>
        <begin position="8"/>
        <end position="18"/>
    </location>
</feature>
<dbReference type="Ensembl" id="ENSPMET00000005910.1">
    <property type="protein sequence ID" value="ENSPMEP00000006385.1"/>
    <property type="gene ID" value="ENSPMEG00000007910.1"/>
</dbReference>
<evidence type="ECO:0000256" key="2">
    <source>
        <dbReference type="ARBA" id="ARBA00022729"/>
    </source>
</evidence>
<dbReference type="GO" id="GO:0005044">
    <property type="term" value="F:scavenger receptor activity"/>
    <property type="evidence" value="ECO:0007669"/>
    <property type="project" value="InterPro"/>
</dbReference>
<reference evidence="8" key="2">
    <citation type="submission" date="2025-09" db="UniProtKB">
        <authorList>
            <consortium name="Ensembl"/>
        </authorList>
    </citation>
    <scope>IDENTIFICATION</scope>
</reference>
<feature type="region of interest" description="Disordered" evidence="6">
    <location>
        <begin position="1"/>
        <end position="30"/>
    </location>
</feature>
<proteinExistence type="predicted"/>
<organism evidence="8 9">
    <name type="scientific">Poecilia mexicana</name>
    <dbReference type="NCBI Taxonomy" id="48701"/>
    <lineage>
        <taxon>Eukaryota</taxon>
        <taxon>Metazoa</taxon>
        <taxon>Chordata</taxon>
        <taxon>Craniata</taxon>
        <taxon>Vertebrata</taxon>
        <taxon>Euteleostomi</taxon>
        <taxon>Actinopterygii</taxon>
        <taxon>Neopterygii</taxon>
        <taxon>Teleostei</taxon>
        <taxon>Neoteleostei</taxon>
        <taxon>Acanthomorphata</taxon>
        <taxon>Ovalentaria</taxon>
        <taxon>Atherinomorphae</taxon>
        <taxon>Cyprinodontiformes</taxon>
        <taxon>Poeciliidae</taxon>
        <taxon>Poeciliinae</taxon>
        <taxon>Poecilia</taxon>
    </lineage>
</organism>
<comment type="caution">
    <text evidence="5">Lacks conserved residue(s) required for the propagation of feature annotation.</text>
</comment>
<protein>
    <recommendedName>
        <fullName evidence="7">EGF-like domain-containing protein</fullName>
    </recommendedName>
</protein>
<dbReference type="Pfam" id="PF07974">
    <property type="entry name" value="EGF_2"/>
    <property type="match status" value="1"/>
</dbReference>
<reference evidence="8" key="1">
    <citation type="submission" date="2025-08" db="UniProtKB">
        <authorList>
            <consortium name="Ensembl"/>
        </authorList>
    </citation>
    <scope>IDENTIFICATION</scope>
</reference>
<dbReference type="PANTHER" id="PTHR24043">
    <property type="entry name" value="SCAVENGER RECEPTOR CLASS F"/>
    <property type="match status" value="1"/>
</dbReference>
<dbReference type="PANTHER" id="PTHR24043:SF9">
    <property type="entry name" value="MULTIPLE EGF LIKE DOMAINS 11"/>
    <property type="match status" value="1"/>
</dbReference>
<feature type="domain" description="EGF-like" evidence="7">
    <location>
        <begin position="289"/>
        <end position="324"/>
    </location>
</feature>
<dbReference type="PROSITE" id="PS50026">
    <property type="entry name" value="EGF_3"/>
    <property type="match status" value="2"/>
</dbReference>
<evidence type="ECO:0000259" key="7">
    <source>
        <dbReference type="PROSITE" id="PS50026"/>
    </source>
</evidence>
<dbReference type="InterPro" id="IPR002049">
    <property type="entry name" value="LE_dom"/>
</dbReference>
<dbReference type="Pfam" id="PF00053">
    <property type="entry name" value="EGF_laminin"/>
    <property type="match status" value="1"/>
</dbReference>
<name>A0A3B3WUD0_9TELE</name>
<dbReference type="STRING" id="48701.ENSPMEP00000006385"/>
<feature type="region of interest" description="Disordered" evidence="6">
    <location>
        <begin position="643"/>
        <end position="663"/>
    </location>
</feature>
<evidence type="ECO:0000256" key="4">
    <source>
        <dbReference type="ARBA" id="ARBA00023157"/>
    </source>
</evidence>
<dbReference type="FunFam" id="2.170.300.10:FF:000041">
    <property type="entry name" value="Tyrosine protein kinase receptor tie-1, putative"/>
    <property type="match status" value="1"/>
</dbReference>
<evidence type="ECO:0000256" key="3">
    <source>
        <dbReference type="ARBA" id="ARBA00022737"/>
    </source>
</evidence>
<keyword evidence="9" id="KW-1185">Reference proteome</keyword>
<dbReference type="SMART" id="SM00181">
    <property type="entry name" value="EGF"/>
    <property type="match status" value="5"/>
</dbReference>
<evidence type="ECO:0000256" key="6">
    <source>
        <dbReference type="SAM" id="MobiDB-lite"/>
    </source>
</evidence>
<dbReference type="AlphaFoldDB" id="A0A3B3WUD0"/>
<evidence type="ECO:0000256" key="1">
    <source>
        <dbReference type="ARBA" id="ARBA00022536"/>
    </source>
</evidence>
<keyword evidence="2" id="KW-0732">Signal</keyword>
<dbReference type="PRINTS" id="PR00011">
    <property type="entry name" value="EGFLAMININ"/>
</dbReference>
<sequence length="663" mass="70715">MAPEQQKESCSGDETGQNRAEPPQIDTDQNQNLLFSPAGVHCDSVCSEGLWGPNCSSSCSCENGGSCAPEDGSCVCACWNQNLRPSSSKTSIAQISCSVLPAACSPGSYGLRCSQPCPQCVHSDAPCHHVTGRCDCLSGFFGSLCNQVCPSGKFGKACAEACACTNNGTCNPLDGSCQCYPGWIGDDCSKRKTDTTQDHMGATLFTSCFWSGLRSIWCSHMHSNQTRVHFRSRSGGPEVRGRLVFTPHQPNPSFWTNGLESCESRLNTAGVNAPSRSAVSLAACPAGSWGPDCLHLCNCHNGAECSAADGECSCSPGWTGLYCTQRTPHTHTHTHTHTQRLSPTSLHSCSAPAMWHAFVVSAISPAGCPSGFYGAQCSEVCRCQNGADCDHISGHCSCRTGFIGPSCELKCPSGTFGYGCQQLCECMNNATCDYVTGTCYCSIGFKGIRCDQAALMMEELNPYTKISPALASERQSAGAVLGIVFLLLLIMAMLVLVVWFRYRYRQREKGQQAPSVSYTPALHIGSTDYSLSGMTDQNRLGLTHDYMKGSLSSTCSLNSENPYATINDQPALCKHAESSYVEMKSPVHHEHATRCCSAAIISGGEPTISAVSGAALLPGYPQNPYDLPRNSHIPSHYDLLPVRPSPTHSITPPLPGSPTSSLL</sequence>
<feature type="disulfide bond" evidence="5">
    <location>
        <begin position="179"/>
        <end position="188"/>
    </location>
</feature>
<feature type="disulfide bond" evidence="5">
    <location>
        <begin position="314"/>
        <end position="323"/>
    </location>
</feature>
<evidence type="ECO:0000313" key="9">
    <source>
        <dbReference type="Proteomes" id="UP000261480"/>
    </source>
</evidence>
<keyword evidence="1 5" id="KW-0245">EGF-like domain</keyword>
<accession>A0A3B3WUD0</accession>
<dbReference type="InterPro" id="IPR013111">
    <property type="entry name" value="EGF_extracell"/>
</dbReference>
<dbReference type="PROSITE" id="PS00022">
    <property type="entry name" value="EGF_1"/>
    <property type="match status" value="5"/>
</dbReference>
<dbReference type="InterPro" id="IPR000742">
    <property type="entry name" value="EGF"/>
</dbReference>
<keyword evidence="4 5" id="KW-1015">Disulfide bond</keyword>
<feature type="domain" description="EGF-like" evidence="7">
    <location>
        <begin position="154"/>
        <end position="189"/>
    </location>
</feature>
<dbReference type="GO" id="GO:0007157">
    <property type="term" value="P:heterophilic cell-cell adhesion via plasma membrane cell adhesion molecules"/>
    <property type="evidence" value="ECO:0007669"/>
    <property type="project" value="TreeGrafter"/>
</dbReference>
<dbReference type="InterPro" id="IPR042635">
    <property type="entry name" value="MEGF10/SREC1/2-like"/>
</dbReference>
<dbReference type="PROSITE" id="PS01186">
    <property type="entry name" value="EGF_2"/>
    <property type="match status" value="3"/>
</dbReference>
<dbReference type="Proteomes" id="UP000261480">
    <property type="component" value="Unplaced"/>
</dbReference>
<evidence type="ECO:0000313" key="8">
    <source>
        <dbReference type="Ensembl" id="ENSPMEP00000006385.1"/>
    </source>
</evidence>
<evidence type="ECO:0000256" key="5">
    <source>
        <dbReference type="PROSITE-ProRule" id="PRU00076"/>
    </source>
</evidence>
<dbReference type="SMART" id="SM00180">
    <property type="entry name" value="EGF_Lam"/>
    <property type="match status" value="3"/>
</dbReference>